<reference evidence="3" key="1">
    <citation type="submission" date="2016-10" db="EMBL/GenBank/DDBJ databases">
        <authorList>
            <person name="Varghese N."/>
            <person name="Submissions S."/>
        </authorList>
    </citation>
    <scope>NUCLEOTIDE SEQUENCE [LARGE SCALE GENOMIC DNA]</scope>
    <source>
        <strain evidence="3">CGMCC 4.6825</strain>
    </source>
</reference>
<evidence type="ECO:0000313" key="3">
    <source>
        <dbReference type="Proteomes" id="UP000182841"/>
    </source>
</evidence>
<keyword evidence="1" id="KW-0732">Signal</keyword>
<dbReference type="STRING" id="943816.AN217_18090"/>
<dbReference type="Proteomes" id="UP000182841">
    <property type="component" value="Unassembled WGS sequence"/>
</dbReference>
<evidence type="ECO:0000313" key="2">
    <source>
        <dbReference type="EMBL" id="SER96346.1"/>
    </source>
</evidence>
<dbReference type="PROSITE" id="PS51257">
    <property type="entry name" value="PROKAR_LIPOPROTEIN"/>
    <property type="match status" value="1"/>
</dbReference>
<protein>
    <submittedName>
        <fullName evidence="2">Raffinose/stachyose/melibiose transport system substrate-binding protein</fullName>
    </submittedName>
</protein>
<feature type="chain" id="PRO_5039441340" evidence="1">
    <location>
        <begin position="35"/>
        <end position="477"/>
    </location>
</feature>
<gene>
    <name evidence="2" type="ORF">SAMN05421870_106131</name>
</gene>
<dbReference type="PANTHER" id="PTHR43649:SF12">
    <property type="entry name" value="DIACETYLCHITOBIOSE BINDING PROTEIN DASA"/>
    <property type="match status" value="1"/>
</dbReference>
<dbReference type="EMBL" id="FOGO01000006">
    <property type="protein sequence ID" value="SER96346.1"/>
    <property type="molecule type" value="Genomic_DNA"/>
</dbReference>
<dbReference type="RefSeq" id="WP_177214272.1">
    <property type="nucleotide sequence ID" value="NZ_FOGO01000006.1"/>
</dbReference>
<dbReference type="SUPFAM" id="SSF53850">
    <property type="entry name" value="Periplasmic binding protein-like II"/>
    <property type="match status" value="1"/>
</dbReference>
<feature type="signal peptide" evidence="1">
    <location>
        <begin position="1"/>
        <end position="34"/>
    </location>
</feature>
<dbReference type="AlphaFoldDB" id="A0A1H9TGY6"/>
<dbReference type="Pfam" id="PF01547">
    <property type="entry name" value="SBP_bac_1"/>
    <property type="match status" value="1"/>
</dbReference>
<dbReference type="Gene3D" id="3.40.190.10">
    <property type="entry name" value="Periplasmic binding protein-like II"/>
    <property type="match status" value="2"/>
</dbReference>
<evidence type="ECO:0000256" key="1">
    <source>
        <dbReference type="SAM" id="SignalP"/>
    </source>
</evidence>
<dbReference type="InterPro" id="IPR050490">
    <property type="entry name" value="Bact_solute-bd_prot1"/>
</dbReference>
<dbReference type="PANTHER" id="PTHR43649">
    <property type="entry name" value="ARABINOSE-BINDING PROTEIN-RELATED"/>
    <property type="match status" value="1"/>
</dbReference>
<proteinExistence type="predicted"/>
<sequence>MTPHRHHGRGRLRRPRTALGTLAALLLAAACVPGTDGSGAAGTGGAAVTATPDPGKAGKVTLTVWDQQTRGGTNAEIERLNEEFEKKYPNVTIKRVARSFNDLKKTLKLALSGDNPPDVVQANQGYADMVAFARAGMLTPLDSYAGLYSWNTRFPQTLLNLNRVAPDGKRFGTGQLYGISQEGEYIGVYYNKKVLRKADLEPPRTWQDLTAALPKLKQAGELPVQFGNLDKYPAIHTFGVLQGQAAGSAEPVRETVFGRGGGFDTDATRTAARTLAGWAKQGYVPKGANGKGYDDAAKQFADGKGAFLITGTWQLADLREPMGDDLGFMPPPPAAGKQPVTTGGEGLPWSITSKSDHPQVAAAYLDFLTDAHAAKVMTEEGVLPVVPGQAAEQLDPDSPNGQMVAGWEKLNAADGLVPYLDYTTPTFYDTLSADLQGVLSGDLGPDEFAERTQKEYAEFRAQQQSDDGDDGDGGDAQ</sequence>
<dbReference type="InterPro" id="IPR006059">
    <property type="entry name" value="SBP"/>
</dbReference>
<keyword evidence="3" id="KW-1185">Reference proteome</keyword>
<accession>A0A1H9TGY6</accession>
<organism evidence="2 3">
    <name type="scientific">Streptomyces qinglanensis</name>
    <dbReference type="NCBI Taxonomy" id="943816"/>
    <lineage>
        <taxon>Bacteria</taxon>
        <taxon>Bacillati</taxon>
        <taxon>Actinomycetota</taxon>
        <taxon>Actinomycetes</taxon>
        <taxon>Kitasatosporales</taxon>
        <taxon>Streptomycetaceae</taxon>
        <taxon>Streptomyces</taxon>
    </lineage>
</organism>
<name>A0A1H9TGY6_9ACTN</name>